<dbReference type="RefSeq" id="WP_212010312.1">
    <property type="nucleotide sequence ID" value="NZ_JAAFYZ010000055.1"/>
</dbReference>
<evidence type="ECO:0000259" key="1">
    <source>
        <dbReference type="Pfam" id="PF09860"/>
    </source>
</evidence>
<reference evidence="2 3" key="1">
    <citation type="submission" date="2020-02" db="EMBL/GenBank/DDBJ databases">
        <title>Acidophilic actinobacteria isolated from forest soil.</title>
        <authorList>
            <person name="Golinska P."/>
        </authorList>
    </citation>
    <scope>NUCLEOTIDE SEQUENCE [LARGE SCALE GENOMIC DNA]</scope>
    <source>
        <strain evidence="2 3">NL8</strain>
    </source>
</reference>
<name>A0ABS5KRQ6_9ACTN</name>
<dbReference type="EMBL" id="JAAFYZ010000055">
    <property type="protein sequence ID" value="MBS2548731.1"/>
    <property type="molecule type" value="Genomic_DNA"/>
</dbReference>
<dbReference type="Pfam" id="PF09860">
    <property type="entry name" value="DUF2087"/>
    <property type="match status" value="1"/>
</dbReference>
<protein>
    <submittedName>
        <fullName evidence="2">DUF2087 domain-containing protein</fullName>
    </submittedName>
</protein>
<proteinExistence type="predicted"/>
<organism evidence="2 3">
    <name type="scientific">Catenulispora pinistramenti</name>
    <dbReference type="NCBI Taxonomy" id="2705254"/>
    <lineage>
        <taxon>Bacteria</taxon>
        <taxon>Bacillati</taxon>
        <taxon>Actinomycetota</taxon>
        <taxon>Actinomycetes</taxon>
        <taxon>Catenulisporales</taxon>
        <taxon>Catenulisporaceae</taxon>
        <taxon>Catenulispora</taxon>
    </lineage>
</organism>
<evidence type="ECO:0000313" key="3">
    <source>
        <dbReference type="Proteomes" id="UP000730482"/>
    </source>
</evidence>
<accession>A0ABS5KRQ6</accession>
<gene>
    <name evidence="2" type="ORF">KGQ19_17835</name>
</gene>
<comment type="caution">
    <text evidence="2">The sequence shown here is derived from an EMBL/GenBank/DDBJ whole genome shotgun (WGS) entry which is preliminary data.</text>
</comment>
<dbReference type="Proteomes" id="UP000730482">
    <property type="component" value="Unassembled WGS sequence"/>
</dbReference>
<feature type="domain" description="DUF2087" evidence="1">
    <location>
        <begin position="28"/>
        <end position="99"/>
    </location>
</feature>
<sequence length="112" mass="12656">MDTSRQSADRGSGSSDPRIIQCYSHGRVVQMPSLRARSQELRDKLLKHIAARAFEPGRAYSEQEVNAALMPVFDDYVALRRYLVESRHLTRDQAGREYRLPVQTPTAVPAQG</sequence>
<dbReference type="InterPro" id="IPR018656">
    <property type="entry name" value="DUF2087"/>
</dbReference>
<evidence type="ECO:0000313" key="2">
    <source>
        <dbReference type="EMBL" id="MBS2548731.1"/>
    </source>
</evidence>
<keyword evidence="3" id="KW-1185">Reference proteome</keyword>